<evidence type="ECO:0000313" key="2">
    <source>
        <dbReference type="EMBL" id="VEB52103.1"/>
    </source>
</evidence>
<proteinExistence type="predicted"/>
<protein>
    <submittedName>
        <fullName evidence="2">Mandelate racemase</fullName>
    </submittedName>
</protein>
<dbReference type="InterPro" id="IPR029017">
    <property type="entry name" value="Enolase-like_N"/>
</dbReference>
<accession>A0A447TRQ2</accession>
<reference evidence="2 3" key="1">
    <citation type="submission" date="2018-12" db="EMBL/GenBank/DDBJ databases">
        <authorList>
            <consortium name="Pathogen Informatics"/>
        </authorList>
    </citation>
    <scope>NUCLEOTIDE SEQUENCE [LARGE SCALE GENOMIC DNA]</scope>
    <source>
        <strain evidence="2 3">NCTC6754</strain>
    </source>
</reference>
<gene>
    <name evidence="2" type="primary">dgoA_3</name>
    <name evidence="2" type="ORF">NCTC6754_01852</name>
</gene>
<feature type="domain" description="Mandelate racemase/muconate lactonizing enzyme N-terminal" evidence="1">
    <location>
        <begin position="20"/>
        <end position="82"/>
    </location>
</feature>
<dbReference type="EMBL" id="LR134190">
    <property type="protein sequence ID" value="VEB52103.1"/>
    <property type="molecule type" value="Genomic_DNA"/>
</dbReference>
<dbReference type="AlphaFoldDB" id="A0A447TRQ2"/>
<dbReference type="SUPFAM" id="SSF54826">
    <property type="entry name" value="Enolase N-terminal domain-like"/>
    <property type="match status" value="1"/>
</dbReference>
<dbReference type="Proteomes" id="UP000269208">
    <property type="component" value="Chromosome"/>
</dbReference>
<dbReference type="InterPro" id="IPR013341">
    <property type="entry name" value="Mandelate_racemase_N_dom"/>
</dbReference>
<organism evidence="2 3">
    <name type="scientific">Salmonella enterica I</name>
    <dbReference type="NCBI Taxonomy" id="59201"/>
    <lineage>
        <taxon>Bacteria</taxon>
        <taxon>Pseudomonadati</taxon>
        <taxon>Pseudomonadota</taxon>
        <taxon>Gammaproteobacteria</taxon>
        <taxon>Enterobacterales</taxon>
        <taxon>Enterobacteriaceae</taxon>
        <taxon>Salmonella</taxon>
    </lineage>
</organism>
<evidence type="ECO:0000259" key="1">
    <source>
        <dbReference type="Pfam" id="PF02746"/>
    </source>
</evidence>
<dbReference type="Gene3D" id="3.30.390.10">
    <property type="entry name" value="Enolase-like, N-terminal domain"/>
    <property type="match status" value="1"/>
</dbReference>
<name>A0A447TRQ2_SALET</name>
<evidence type="ECO:0000313" key="3">
    <source>
        <dbReference type="Proteomes" id="UP000269208"/>
    </source>
</evidence>
<dbReference type="Pfam" id="PF02746">
    <property type="entry name" value="MR_MLE_N"/>
    <property type="match status" value="1"/>
</dbReference>
<sequence>MKITSVDIIDVANDFASATSKWRPVVVKINTDEGISGFGEVGLAYGVGASAGIGMAKDLAAIIIGMDPMNNEAIWEKMLKKNLLGAGRRRHLFRGDERHRYRAVGYQRQSVGRAAV</sequence>